<evidence type="ECO:0000256" key="2">
    <source>
        <dbReference type="ARBA" id="ARBA00006293"/>
    </source>
</evidence>
<comment type="caution">
    <text evidence="7">The sequence shown here is derived from an EMBL/GenBank/DDBJ whole genome shotgun (WGS) entry which is preliminary data.</text>
</comment>
<organism evidence="7 8">
    <name type="scientific">Gossypium arboreum</name>
    <name type="common">Tree cotton</name>
    <name type="synonym">Gossypium nanking</name>
    <dbReference type="NCBI Taxonomy" id="29729"/>
    <lineage>
        <taxon>Eukaryota</taxon>
        <taxon>Viridiplantae</taxon>
        <taxon>Streptophyta</taxon>
        <taxon>Embryophyta</taxon>
        <taxon>Tracheophyta</taxon>
        <taxon>Spermatophyta</taxon>
        <taxon>Magnoliopsida</taxon>
        <taxon>eudicotyledons</taxon>
        <taxon>Gunneridae</taxon>
        <taxon>Pentapetalae</taxon>
        <taxon>rosids</taxon>
        <taxon>malvids</taxon>
        <taxon>Malvales</taxon>
        <taxon>Malvaceae</taxon>
        <taxon>Malvoideae</taxon>
        <taxon>Gossypium</taxon>
    </lineage>
</organism>
<dbReference type="EMBL" id="JARKNE010000012">
    <property type="protein sequence ID" value="KAK5774518.1"/>
    <property type="molecule type" value="Genomic_DNA"/>
</dbReference>
<evidence type="ECO:0000256" key="5">
    <source>
        <dbReference type="ARBA" id="ARBA00023136"/>
    </source>
</evidence>
<name>A0ABR0MKS3_GOSAR</name>
<dbReference type="Proteomes" id="UP001358586">
    <property type="component" value="Chromosome 12"/>
</dbReference>
<dbReference type="Pfam" id="PF05216">
    <property type="entry name" value="UNC-50"/>
    <property type="match status" value="1"/>
</dbReference>
<keyword evidence="8" id="KW-1185">Reference proteome</keyword>
<keyword evidence="3 6" id="KW-0812">Transmembrane</keyword>
<evidence type="ECO:0000313" key="8">
    <source>
        <dbReference type="Proteomes" id="UP001358586"/>
    </source>
</evidence>
<evidence type="ECO:0008006" key="9">
    <source>
        <dbReference type="Google" id="ProtNLM"/>
    </source>
</evidence>
<feature type="transmembrane region" description="Helical" evidence="6">
    <location>
        <begin position="100"/>
        <end position="127"/>
    </location>
</feature>
<dbReference type="InterPro" id="IPR007881">
    <property type="entry name" value="UNC-50"/>
</dbReference>
<feature type="transmembrane region" description="Helical" evidence="6">
    <location>
        <begin position="175"/>
        <end position="198"/>
    </location>
</feature>
<evidence type="ECO:0000256" key="1">
    <source>
        <dbReference type="ARBA" id="ARBA00004141"/>
    </source>
</evidence>
<evidence type="ECO:0000256" key="3">
    <source>
        <dbReference type="ARBA" id="ARBA00022692"/>
    </source>
</evidence>
<dbReference type="PANTHER" id="PTHR12841">
    <property type="entry name" value="PROTEIN UNC-50 HOMOLOG"/>
    <property type="match status" value="1"/>
</dbReference>
<feature type="transmembrane region" description="Helical" evidence="6">
    <location>
        <begin position="393"/>
        <end position="420"/>
    </location>
</feature>
<comment type="similarity">
    <text evidence="2">Belongs to the unc-50 family.</text>
</comment>
<feature type="transmembrane region" description="Helical" evidence="6">
    <location>
        <begin position="73"/>
        <end position="93"/>
    </location>
</feature>
<sequence>MLPTVSKTRSTPSTSRPNSMFPQYLRRIVKWQQMDIEYTFWQMLHLCTAPKVVYQHTKYHKQTKNQWARDDPAFVVICSLLLAVATIAYCAAYDHSAAHAVFVVISVLLFHFLLTGVFLATCCWFLTNAYLREEAPNSHVVEQRVEWLYAFDVHCNSFFPMFVMLYVIHYFVSPLLVAHGFIPELLSNLLFMVAASYYHYLNFLGYDVLPFLERTTFFLYPIGVIIVLSPIYCEISDCFGGCINVRMLDDLHTCKKRRRNAAKNEKEEEKKPTLILNTRHRSSSKLLPIFAFRCQNLHWHSSSSLEGCLPYGGNSFNSYDGHNRNMGAYRTEGWDTERRGSDLQSGNQFEYHAFPQTLDELELEFKIEAMELGRIRDKEEDERIISIERQLPFCAFALNLSGFLLVAKTSALTMNVARVVKDWLLIAFSWSVIKDTVTPINLFGYGVAHFWVLLTITMPSYRL</sequence>
<proteinExistence type="inferred from homology"/>
<gene>
    <name evidence="7" type="ORF">PVK06_042373</name>
</gene>
<protein>
    <recommendedName>
        <fullName evidence="9">Protein unc-50</fullName>
    </recommendedName>
</protein>
<evidence type="ECO:0000256" key="6">
    <source>
        <dbReference type="SAM" id="Phobius"/>
    </source>
</evidence>
<reference evidence="7 8" key="1">
    <citation type="submission" date="2023-03" db="EMBL/GenBank/DDBJ databases">
        <title>WGS of Gossypium arboreum.</title>
        <authorList>
            <person name="Yu D."/>
        </authorList>
    </citation>
    <scope>NUCLEOTIDE SEQUENCE [LARGE SCALE GENOMIC DNA]</scope>
    <source>
        <tissue evidence="7">Leaf</tissue>
    </source>
</reference>
<keyword evidence="5 6" id="KW-0472">Membrane</keyword>
<feature type="transmembrane region" description="Helical" evidence="6">
    <location>
        <begin position="440"/>
        <end position="461"/>
    </location>
</feature>
<feature type="transmembrane region" description="Helical" evidence="6">
    <location>
        <begin position="218"/>
        <end position="248"/>
    </location>
</feature>
<evidence type="ECO:0000313" key="7">
    <source>
        <dbReference type="EMBL" id="KAK5774518.1"/>
    </source>
</evidence>
<keyword evidence="4 6" id="KW-1133">Transmembrane helix</keyword>
<comment type="subcellular location">
    <subcellularLocation>
        <location evidence="1">Membrane</location>
        <topology evidence="1">Multi-pass membrane protein</topology>
    </subcellularLocation>
</comment>
<accession>A0ABR0MKS3</accession>
<evidence type="ECO:0000256" key="4">
    <source>
        <dbReference type="ARBA" id="ARBA00022989"/>
    </source>
</evidence>
<dbReference type="PANTHER" id="PTHR12841:SF6">
    <property type="entry name" value="PROTEIN UNC-50 HOMOLOG"/>
    <property type="match status" value="1"/>
</dbReference>